<dbReference type="eggNOG" id="COG2179">
    <property type="taxonomic scope" value="Bacteria"/>
</dbReference>
<dbReference type="InterPro" id="IPR010021">
    <property type="entry name" value="PGPP1/Gep4"/>
</dbReference>
<dbReference type="EC" id="3.1.3.-" evidence="1"/>
<dbReference type="PANTHER" id="PTHR19288">
    <property type="entry name" value="4-NITROPHENYLPHOSPHATASE-RELATED"/>
    <property type="match status" value="1"/>
</dbReference>
<proteinExistence type="predicted"/>
<dbReference type="GO" id="GO:0005737">
    <property type="term" value="C:cytoplasm"/>
    <property type="evidence" value="ECO:0007669"/>
    <property type="project" value="TreeGrafter"/>
</dbReference>
<dbReference type="NCBIfam" id="TIGR01662">
    <property type="entry name" value="HAD-SF-IIIA"/>
    <property type="match status" value="1"/>
</dbReference>
<dbReference type="InterPro" id="IPR006549">
    <property type="entry name" value="HAD-SF_hydro_IIIA"/>
</dbReference>
<dbReference type="SUPFAM" id="SSF56784">
    <property type="entry name" value="HAD-like"/>
    <property type="match status" value="1"/>
</dbReference>
<dbReference type="PANTHER" id="PTHR19288:SF25">
    <property type="entry name" value="PHOSPHATIDYLGLYCEROPHOSPHATASE GEP4, MITOCHONDRIAL"/>
    <property type="match status" value="1"/>
</dbReference>
<dbReference type="GO" id="GO:0008962">
    <property type="term" value="F:phosphatidylglycerophosphatase activity"/>
    <property type="evidence" value="ECO:0007669"/>
    <property type="project" value="InterPro"/>
</dbReference>
<accession>U2TBS0</accession>
<evidence type="ECO:0000313" key="1">
    <source>
        <dbReference type="EMBL" id="ERL10489.1"/>
    </source>
</evidence>
<dbReference type="Gene3D" id="3.40.50.1000">
    <property type="entry name" value="HAD superfamily/HAD-like"/>
    <property type="match status" value="1"/>
</dbReference>
<dbReference type="STRING" id="1125712.HMPREF1316_2034"/>
<dbReference type="InterPro" id="IPR036412">
    <property type="entry name" value="HAD-like_sf"/>
</dbReference>
<protein>
    <submittedName>
        <fullName evidence="1">HAD phosphatase, family IIIA</fullName>
        <ecNumber evidence="1">3.1.3.-</ecNumber>
    </submittedName>
</protein>
<dbReference type="PATRIC" id="fig|1125712.3.peg.237"/>
<evidence type="ECO:0000313" key="2">
    <source>
        <dbReference type="Proteomes" id="UP000016638"/>
    </source>
</evidence>
<comment type="caution">
    <text evidence="1">The sequence shown here is derived from an EMBL/GenBank/DDBJ whole genome shotgun (WGS) entry which is preliminary data.</text>
</comment>
<dbReference type="OrthoDB" id="9787572at2"/>
<dbReference type="AlphaFoldDB" id="U2TBS0"/>
<keyword evidence="1" id="KW-0378">Hydrolase</keyword>
<gene>
    <name evidence="1" type="ORF">HMPREF1316_2034</name>
</gene>
<reference evidence="1 2" key="1">
    <citation type="submission" date="2013-08" db="EMBL/GenBank/DDBJ databases">
        <authorList>
            <person name="Durkin A.S."/>
            <person name="Haft D.R."/>
            <person name="McCorrison J."/>
            <person name="Torralba M."/>
            <person name="Gillis M."/>
            <person name="Haft D.H."/>
            <person name="Methe B."/>
            <person name="Sutton G."/>
            <person name="Nelson K.E."/>
        </authorList>
    </citation>
    <scope>NUCLEOTIDE SEQUENCE [LARGE SCALE GENOMIC DNA]</scope>
    <source>
        <strain evidence="1 2">F0195</strain>
    </source>
</reference>
<dbReference type="RefSeq" id="WP_021725074.1">
    <property type="nucleotide sequence ID" value="NZ_AWEZ01000008.1"/>
</dbReference>
<sequence>MSILHPSRCVASIDLLGVDDLVRDGVRCVLFDRDNTCVPRDTRQAPPAVAAWFRRVHEAGISTCMVSNNIHTRAVEDSARELASLVVHHALKPLPCAVRAALRRMGVSAAEAVMVGDQVFTDVLAGNLAGVRTILVRPQSACDLPHMRLVRLLEHRVIGERPFEGE</sequence>
<organism evidence="1 2">
    <name type="scientific">Olsenella profusa F0195</name>
    <dbReference type="NCBI Taxonomy" id="1125712"/>
    <lineage>
        <taxon>Bacteria</taxon>
        <taxon>Bacillati</taxon>
        <taxon>Actinomycetota</taxon>
        <taxon>Coriobacteriia</taxon>
        <taxon>Coriobacteriales</taxon>
        <taxon>Atopobiaceae</taxon>
        <taxon>Olsenella</taxon>
    </lineage>
</organism>
<keyword evidence="2" id="KW-1185">Reference proteome</keyword>
<dbReference type="NCBIfam" id="TIGR01668">
    <property type="entry name" value="YqeG_hyp_ppase"/>
    <property type="match status" value="1"/>
</dbReference>
<dbReference type="InterPro" id="IPR023214">
    <property type="entry name" value="HAD_sf"/>
</dbReference>
<dbReference type="Proteomes" id="UP000016638">
    <property type="component" value="Unassembled WGS sequence"/>
</dbReference>
<dbReference type="EMBL" id="AWEZ01000008">
    <property type="protein sequence ID" value="ERL10489.1"/>
    <property type="molecule type" value="Genomic_DNA"/>
</dbReference>
<name>U2TBS0_9ACTN</name>
<dbReference type="Pfam" id="PF13242">
    <property type="entry name" value="Hydrolase_like"/>
    <property type="match status" value="1"/>
</dbReference>